<proteinExistence type="predicted"/>
<dbReference type="AlphaFoldDB" id="A0A1B1MYF0"/>
<dbReference type="CDD" id="cd04301">
    <property type="entry name" value="NAT_SF"/>
    <property type="match status" value="1"/>
</dbReference>
<keyword evidence="1 4" id="KW-0808">Transferase</keyword>
<evidence type="ECO:0000313" key="4">
    <source>
        <dbReference type="EMBL" id="ANS74210.1"/>
    </source>
</evidence>
<dbReference type="Proteomes" id="UP000092573">
    <property type="component" value="Chromosome"/>
</dbReference>
<keyword evidence="5" id="KW-1185">Reference proteome</keyword>
<organism evidence="4 5">
    <name type="scientific">Paenibacillus yonginensis</name>
    <dbReference type="NCBI Taxonomy" id="1462996"/>
    <lineage>
        <taxon>Bacteria</taxon>
        <taxon>Bacillati</taxon>
        <taxon>Bacillota</taxon>
        <taxon>Bacilli</taxon>
        <taxon>Bacillales</taxon>
        <taxon>Paenibacillaceae</taxon>
        <taxon>Paenibacillus</taxon>
    </lineage>
</organism>
<dbReference type="SUPFAM" id="SSF55729">
    <property type="entry name" value="Acyl-CoA N-acyltransferases (Nat)"/>
    <property type="match status" value="1"/>
</dbReference>
<sequence>MIVELEIRLKRPDEPAPYPLLLSADPSRRCVDDYLRKGNCYLAWLKEELVGEFVMVRTGPDICEIMNLAVKEEFQGQGYAKKMIAYACGQAREQGCTSLEIGTGNSSLNQLALYQKCGFRIIGIQQDFFINHYEEAIYENGIRCRDLLRLRMEL</sequence>
<keyword evidence="2" id="KW-0012">Acyltransferase</keyword>
<dbReference type="PANTHER" id="PTHR43420">
    <property type="entry name" value="ACETYLTRANSFERASE"/>
    <property type="match status" value="1"/>
</dbReference>
<dbReference type="InterPro" id="IPR016181">
    <property type="entry name" value="Acyl_CoA_acyltransferase"/>
</dbReference>
<evidence type="ECO:0000259" key="3">
    <source>
        <dbReference type="PROSITE" id="PS51186"/>
    </source>
</evidence>
<feature type="domain" description="N-acetyltransferase" evidence="3">
    <location>
        <begin position="1"/>
        <end position="140"/>
    </location>
</feature>
<reference evidence="4 5" key="1">
    <citation type="submission" date="2016-01" db="EMBL/GenBank/DDBJ databases">
        <title>Complete Genome Sequence of Paenibacillus yonginensis DCY84, a novel Plant Growth-Promoting Bacteria with Elicitation of Induced Systemic Resistance.</title>
        <authorList>
            <person name="Kim Y.J."/>
            <person name="Yang D.C."/>
            <person name="Sukweenadhi J."/>
        </authorList>
    </citation>
    <scope>NUCLEOTIDE SEQUENCE [LARGE SCALE GENOMIC DNA]</scope>
    <source>
        <strain evidence="4 5">DCY84</strain>
    </source>
</reference>
<dbReference type="Pfam" id="PF00583">
    <property type="entry name" value="Acetyltransf_1"/>
    <property type="match status" value="1"/>
</dbReference>
<dbReference type="InterPro" id="IPR050680">
    <property type="entry name" value="YpeA/RimI_acetyltransf"/>
</dbReference>
<dbReference type="PROSITE" id="PS51186">
    <property type="entry name" value="GNAT"/>
    <property type="match status" value="1"/>
</dbReference>
<protein>
    <submittedName>
        <fullName evidence="4">Acetyltransferase</fullName>
    </submittedName>
</protein>
<gene>
    <name evidence="4" type="ORF">AWM70_06120</name>
</gene>
<evidence type="ECO:0000256" key="2">
    <source>
        <dbReference type="ARBA" id="ARBA00023315"/>
    </source>
</evidence>
<accession>A0A1B1MYF0</accession>
<dbReference type="STRING" id="1462996.AWM70_06120"/>
<name>A0A1B1MYF0_9BACL</name>
<dbReference type="RefSeq" id="WP_068694807.1">
    <property type="nucleotide sequence ID" value="NZ_CP014167.1"/>
</dbReference>
<dbReference type="KEGG" id="pyg:AWM70_06120"/>
<evidence type="ECO:0000256" key="1">
    <source>
        <dbReference type="ARBA" id="ARBA00022679"/>
    </source>
</evidence>
<dbReference type="GO" id="GO:0016747">
    <property type="term" value="F:acyltransferase activity, transferring groups other than amino-acyl groups"/>
    <property type="evidence" value="ECO:0007669"/>
    <property type="project" value="InterPro"/>
</dbReference>
<dbReference type="Gene3D" id="3.40.630.30">
    <property type="match status" value="1"/>
</dbReference>
<dbReference type="EMBL" id="CP014167">
    <property type="protein sequence ID" value="ANS74210.1"/>
    <property type="molecule type" value="Genomic_DNA"/>
</dbReference>
<dbReference type="PANTHER" id="PTHR43420:SF41">
    <property type="entry name" value="IAA ACETYLTRANSFERASE"/>
    <property type="match status" value="1"/>
</dbReference>
<dbReference type="OrthoDB" id="162775at2"/>
<evidence type="ECO:0000313" key="5">
    <source>
        <dbReference type="Proteomes" id="UP000092573"/>
    </source>
</evidence>
<dbReference type="InterPro" id="IPR000182">
    <property type="entry name" value="GNAT_dom"/>
</dbReference>